<dbReference type="Pfam" id="PF08282">
    <property type="entry name" value="Hydrolase_3"/>
    <property type="match status" value="1"/>
</dbReference>
<dbReference type="OrthoDB" id="9790031at2"/>
<accession>A0A167BEY1</accession>
<gene>
    <name evidence="1" type="ORF">PNBC_18695</name>
</gene>
<dbReference type="RefSeq" id="WP_068660800.1">
    <property type="nucleotide sequence ID" value="NZ_CP017770.1"/>
</dbReference>
<dbReference type="InterPro" id="IPR023214">
    <property type="entry name" value="HAD_sf"/>
</dbReference>
<dbReference type="Proteomes" id="UP000077134">
    <property type="component" value="Unassembled WGS sequence"/>
</dbReference>
<dbReference type="GO" id="GO:0016791">
    <property type="term" value="F:phosphatase activity"/>
    <property type="evidence" value="ECO:0007669"/>
    <property type="project" value="UniProtKB-ARBA"/>
</dbReference>
<sequence length="263" mass="29720">MTIKLVVCDMDGTLIGKDEVIESFIPRMIHELNARDIRFIIATGRTPELSNSIISRLEIEDPCVLTNGAVIVQQSNVIVKHSFRVWPLQSLIENAVSYDMSVIFAGDKHDTVLQKTPWIVKQNQLFGRYLQEYMPMINEWELLKLSKITIWDKTHQIERITDSLFQRFSRKYAITKYDSSCVEIAPVGINKGTGIRQIAELLQIELSEIMAIGDHYNDLEMITSAGIGVAIGTAPDEVKQAANYVTEKPLAYGVLEAVNLYCQ</sequence>
<dbReference type="STRING" id="1763538.LPB68_12200"/>
<dbReference type="KEGG" id="pcx:LPB68_12200"/>
<reference evidence="1 2" key="1">
    <citation type="submission" date="2016-02" db="EMBL/GenBank/DDBJ databases">
        <title>Paenibacillus sp. LPB0068, isolated from Crassostrea gigas.</title>
        <authorList>
            <person name="Shin S.-K."/>
            <person name="Yi H."/>
        </authorList>
    </citation>
    <scope>NUCLEOTIDE SEQUENCE [LARGE SCALE GENOMIC DNA]</scope>
    <source>
        <strain evidence="1 2">LPB0068</strain>
    </source>
</reference>
<dbReference type="PANTHER" id="PTHR10000">
    <property type="entry name" value="PHOSPHOSERINE PHOSPHATASE"/>
    <property type="match status" value="1"/>
</dbReference>
<dbReference type="SFLD" id="SFLDG01140">
    <property type="entry name" value="C2.B:_Phosphomannomutase_and_P"/>
    <property type="match status" value="1"/>
</dbReference>
<dbReference type="NCBIfam" id="TIGR01484">
    <property type="entry name" value="HAD-SF-IIB"/>
    <property type="match status" value="1"/>
</dbReference>
<organism evidence="1 2">
    <name type="scientific">Paenibacillus crassostreae</name>
    <dbReference type="NCBI Taxonomy" id="1763538"/>
    <lineage>
        <taxon>Bacteria</taxon>
        <taxon>Bacillati</taxon>
        <taxon>Bacillota</taxon>
        <taxon>Bacilli</taxon>
        <taxon>Bacillales</taxon>
        <taxon>Paenibacillaceae</taxon>
        <taxon>Paenibacillus</taxon>
    </lineage>
</organism>
<dbReference type="GO" id="GO:0005829">
    <property type="term" value="C:cytosol"/>
    <property type="evidence" value="ECO:0007669"/>
    <property type="project" value="TreeGrafter"/>
</dbReference>
<dbReference type="Gene3D" id="3.40.50.1000">
    <property type="entry name" value="HAD superfamily/HAD-like"/>
    <property type="match status" value="1"/>
</dbReference>
<dbReference type="InterPro" id="IPR000150">
    <property type="entry name" value="Cof"/>
</dbReference>
<proteinExistence type="predicted"/>
<evidence type="ECO:0008006" key="3">
    <source>
        <dbReference type="Google" id="ProtNLM"/>
    </source>
</evidence>
<dbReference type="Gene3D" id="3.30.1240.10">
    <property type="match status" value="1"/>
</dbReference>
<dbReference type="NCBIfam" id="TIGR00099">
    <property type="entry name" value="Cof-subfamily"/>
    <property type="match status" value="1"/>
</dbReference>
<protein>
    <recommendedName>
        <fullName evidence="3">Hydrolase</fullName>
    </recommendedName>
</protein>
<keyword evidence="2" id="KW-1185">Reference proteome</keyword>
<dbReference type="SFLD" id="SFLDS00003">
    <property type="entry name" value="Haloacid_Dehalogenase"/>
    <property type="match status" value="1"/>
</dbReference>
<evidence type="ECO:0000313" key="2">
    <source>
        <dbReference type="Proteomes" id="UP000077134"/>
    </source>
</evidence>
<dbReference type="InterPro" id="IPR006379">
    <property type="entry name" value="HAD-SF_hydro_IIB"/>
</dbReference>
<dbReference type="InterPro" id="IPR036412">
    <property type="entry name" value="HAD-like_sf"/>
</dbReference>
<comment type="caution">
    <text evidence="1">The sequence shown here is derived from an EMBL/GenBank/DDBJ whole genome shotgun (WGS) entry which is preliminary data.</text>
</comment>
<dbReference type="GO" id="GO:0000287">
    <property type="term" value="F:magnesium ion binding"/>
    <property type="evidence" value="ECO:0007669"/>
    <property type="project" value="TreeGrafter"/>
</dbReference>
<dbReference type="AlphaFoldDB" id="A0A167BEY1"/>
<evidence type="ECO:0000313" key="1">
    <source>
        <dbReference type="EMBL" id="OAB72010.1"/>
    </source>
</evidence>
<dbReference type="PANTHER" id="PTHR10000:SF8">
    <property type="entry name" value="HAD SUPERFAMILY HYDROLASE-LIKE, TYPE 3"/>
    <property type="match status" value="1"/>
</dbReference>
<name>A0A167BEY1_9BACL</name>
<dbReference type="SUPFAM" id="SSF56784">
    <property type="entry name" value="HAD-like"/>
    <property type="match status" value="1"/>
</dbReference>
<dbReference type="EMBL" id="LSFN01000036">
    <property type="protein sequence ID" value="OAB72010.1"/>
    <property type="molecule type" value="Genomic_DNA"/>
</dbReference>